<dbReference type="PROSITE" id="PS50835">
    <property type="entry name" value="IG_LIKE"/>
    <property type="match status" value="1"/>
</dbReference>
<keyword evidence="4" id="KW-1185">Reference proteome</keyword>
<evidence type="ECO:0000256" key="1">
    <source>
        <dbReference type="SAM" id="SignalP"/>
    </source>
</evidence>
<dbReference type="Proteomes" id="UP000249873">
    <property type="component" value="Chromosome"/>
</dbReference>
<dbReference type="Pfam" id="PF24681">
    <property type="entry name" value="Kelch_KLHDC2_KLHL20_DRC7"/>
    <property type="match status" value="1"/>
</dbReference>
<feature type="domain" description="Ig-like" evidence="2">
    <location>
        <begin position="2836"/>
        <end position="2933"/>
    </location>
</feature>
<evidence type="ECO:0000259" key="2">
    <source>
        <dbReference type="PROSITE" id="PS50835"/>
    </source>
</evidence>
<dbReference type="EMBL" id="CP029480">
    <property type="protein sequence ID" value="AWV98365.1"/>
    <property type="molecule type" value="Genomic_DNA"/>
</dbReference>
<feature type="chain" id="PRO_5016465327" description="Ig-like domain-containing protein" evidence="1">
    <location>
        <begin position="20"/>
        <end position="3245"/>
    </location>
</feature>
<protein>
    <recommendedName>
        <fullName evidence="2">Ig-like domain-containing protein</fullName>
    </recommendedName>
</protein>
<dbReference type="PANTHER" id="PTHR45632:SF24">
    <property type="entry name" value="GALACTOSE OXIDASE"/>
    <property type="match status" value="1"/>
</dbReference>
<dbReference type="Pfam" id="PF21722">
    <property type="entry name" value="Gly_rich_2"/>
    <property type="match status" value="1"/>
</dbReference>
<accession>A0A2Z4GBC7</accession>
<evidence type="ECO:0000313" key="3">
    <source>
        <dbReference type="EMBL" id="AWV98365.1"/>
    </source>
</evidence>
<dbReference type="Gene3D" id="2.120.10.80">
    <property type="entry name" value="Kelch-type beta propeller"/>
    <property type="match status" value="2"/>
</dbReference>
<dbReference type="InterPro" id="IPR049304">
    <property type="entry name" value="Gly_rich_dom"/>
</dbReference>
<organism evidence="3 4">
    <name type="scientific">Arcticibacterium luteifluviistationis</name>
    <dbReference type="NCBI Taxonomy" id="1784714"/>
    <lineage>
        <taxon>Bacteria</taxon>
        <taxon>Pseudomonadati</taxon>
        <taxon>Bacteroidota</taxon>
        <taxon>Cytophagia</taxon>
        <taxon>Cytophagales</taxon>
        <taxon>Leadbetterellaceae</taxon>
        <taxon>Arcticibacterium</taxon>
    </lineage>
</organism>
<dbReference type="InterPro" id="IPR015915">
    <property type="entry name" value="Kelch-typ_b-propeller"/>
</dbReference>
<evidence type="ECO:0000313" key="4">
    <source>
        <dbReference type="Proteomes" id="UP000249873"/>
    </source>
</evidence>
<dbReference type="InterPro" id="IPR055015">
    <property type="entry name" value="GCX_COOH"/>
</dbReference>
<dbReference type="InterPro" id="IPR007110">
    <property type="entry name" value="Ig-like_dom"/>
</dbReference>
<gene>
    <name evidence="3" type="ORF">DJ013_09350</name>
</gene>
<dbReference type="NCBIfam" id="NF045639">
    <property type="entry name" value="GCX_COOH"/>
    <property type="match status" value="1"/>
</dbReference>
<name>A0A2Z4GBC7_9BACT</name>
<dbReference type="RefSeq" id="WP_111371556.1">
    <property type="nucleotide sequence ID" value="NZ_CP029480.1"/>
</dbReference>
<proteinExistence type="predicted"/>
<reference evidence="3 4" key="1">
    <citation type="submission" date="2018-05" db="EMBL/GenBank/DDBJ databases">
        <title>Complete genome sequence of Arcticibacterium luteifluviistationis SM1504T, a cytophagaceae bacterium isolated from Arctic surface seawater.</title>
        <authorList>
            <person name="Li Y."/>
            <person name="Qin Q.-L."/>
        </authorList>
    </citation>
    <scope>NUCLEOTIDE SEQUENCE [LARGE SCALE GENOMIC DNA]</scope>
    <source>
        <strain evidence="3 4">SM1504</strain>
    </source>
</reference>
<dbReference type="KEGG" id="als:DJ013_09350"/>
<dbReference type="PANTHER" id="PTHR45632">
    <property type="entry name" value="LD33804P"/>
    <property type="match status" value="1"/>
</dbReference>
<dbReference type="Pfam" id="PF13573">
    <property type="entry name" value="SprB"/>
    <property type="match status" value="3"/>
</dbReference>
<keyword evidence="1" id="KW-0732">Signal</keyword>
<dbReference type="OrthoDB" id="7794186at2"/>
<dbReference type="InterPro" id="IPR025667">
    <property type="entry name" value="SprB_repeat"/>
</dbReference>
<feature type="signal peptide" evidence="1">
    <location>
        <begin position="1"/>
        <end position="19"/>
    </location>
</feature>
<dbReference type="SUPFAM" id="SSF117281">
    <property type="entry name" value="Kelch motif"/>
    <property type="match status" value="2"/>
</dbReference>
<sequence length="3245" mass="342791">MKKLFTLLAAVLFTATAFAQDVDIQSSNANTTTVRVRYTTAGTHTLDVGLGVTSANVSMWGGGGGGASSGARVNYDEASVLLHSGGGGGGSNWAGGDVILNSGSSYPFTVGSGGLGGLGGGIGSSPNHGSNGTASNFSNLVISPGGYGAVISNLTNEGNDGGNPGDAPTPLNSYESAAKGSPDYSVFGGDGGKASSGRYGESGYNIFGSVGMYHGGWGITTGGSNGGKFISAGTNPGYGGGGGAWAGNDIVYELIQNVIGELTGGDELGIIIDEFWGSSITQATTIQTSNGPGGNGADGMVDFYITFSTYKLSGINVDVACGANNTSAPRTVRLSSNTMENGTYGLMYTITDQNGGGIQTLSTSTVFTNGESSFQTPSLDLSGSYKITVTQINSGNSCLNELSENNTALIQTAHSGNDWTNRPLFPGNGREDAVSFIINNKAYVGTGFDGTSYYNDFWELDLTTNVWTQKSPFPGTARSMAVAFTIGNKGYVSTGANSSGRFKDTYEYDPITDSWLQRENFPGTPRSGAAAFTIDNYGFVGTGFDGSLKKDFYRYDPSTNSWTVKATFPGQARHEAVGFSYLQRGFIGSGSGTSYLKDFYYYDSSNNQWRLLVNSWTPELTGAAAFVIGSKAYIAGGRNGSTIQNKLYELDLSSVTEASSPDWIEKATLLIPLKGAVGFSDGLRGYTGVGISNSSYSQGLQEYYPSSHFIQMGAFPKSICAGATFDVPFTVGCNSFGAGNTFNVVISDGLGNFANGSIIGTRTGGNTEPITVSIPSTISAGSNYSIRIEASNPSVFSSDNGGGVVISPLPEPTQMHVNASGFISCSGGQINLTAINSLGNVTIDTSLVLDENFNNGIGNWTQTNNSYARSTTYTTGNNSTASYAPITTGETDSVKFEVRPSGYSFTNVNSVIIGGQFSGYELNTKVITTVDNSSFLLSKSNYPYLSYIPYGSYFDPNNPANSDADVIWWDKSIYGDIILQSPVFSLVGYDAAELSFQERISETQRDLEVSVDGVNWVVLDAGPFTLGEDTDVWVDRKYDLTPFSQSPNVLIRFKTIYERNELPFVAIDNFKIEGYKNNQNYAWTSSPAGFTSDLQNPVVNPTVDTKYFCTTSNSYGCKSISSIGIDSVSVNVKQPSDSTIDVAICPSELPFVWNGLSLDSAGTSSVLLTNAAGCDSTVTLNLSLKQEPTNNPVANTPSVCNTSLPISLYVTYPLTQLTNTYQWSSTPAVNLNGQANSPNPTGVLITETTTFELISTDAVTGCSNTKELTVTVNNSGVPFDLGTIPVTICSSELPYTSYGMTFNGTGTQTNTFTAEFGGCDTTVTVALTVRDASFSNINKTICESELPFTWNDLVFNSAGSQTASFTNSLGCDSTVTLNLSVRTGLNFSGYTSIQKTPVSCFGGNDGSAQINITDAPSPDPFSFKWEQDGSVSNTGQGSTLSGLIAGNYTCTITDISSCKTIVEVVITEPDRLRTGLSLLETKPFLSGTTKRANVDGGTFPYQFEWSPSGGNSAESDLLCVGNYSFLVTDANGCTASINEINVIQNPALESVTVHRICNADFPYTWNNLTIEKTGTYSVSLTSATGCDSIAVLNLLPSEPNISELSVDQTICEGSSIDLFSETTLNDSTVIWAENFNAASNDWQTFFYSSVGNIAASRWSLLNYGYCHPFYIGSNDGSQFYNTSSFYQNGSVTTQPGEITNTQLESPSFSTVGVSNPYIRFEHFLFSGYEKDSISMQVTDDNGSSWTTVYNENPTINIGDCREFATELVSLEDYVNEPNLKIRFIYYAVNGNSWSIDNVSLISYEPITYAWSSIPSGFVSNSESPGLVSPTVSTTYNLTATNTTTACTNSQNVNITVRPIINTVVSDSICTGETYVFEGDTLTATGAYTKTLSSIAGCDSNVTLNLKVRMLTKIDSLAFTTTNVTCYGGINGTASVQVYGGTAPFTYNWHASGGTMSYAPSPMPQGQYKLTVKDANQCAATATVSIFEPDTVLVSMHLNFSQNNATADVIASPSGGTAPYSYAWLPNVSASDTAKNLQPGIYSAIVTDANGCISENSILVPDVSVEPSTTFIRICTSSLPYSWNGLVFTETGAKTAELTASNGSDSLATLVLDVFALKDYIEVGVLQQINCSGNQNGSAFVSAFGGQSPYIFSWSENVGNNRDLQIVNNLAPDNYICTITDANSCVAVSDTVTITQPTPLTAQVIPGSLQNCGLTYIAASGGIKPYSYFWGDASGGTDSIAPQGVTGSLFPLVTDAKSCTYQIGFTSITYPLPLSSTTDSTICSGALPYTWNGLIFTGAGSKTASLNSYFGCDSSATLNLSIADTIRTLVDKTVCENNLPYVWNGFTFTEAGSKTLYLQNGASCDSNVVLRLSVNPSQLGSVVATASNTSICQGESVDLYASAFQDPPSTILTENFNSATNNWTQVNLSTGTNPASTAWSLKPSGHSEYSKTFSSGDNSQFYFSSSNSNSGSGDTTKSILQSPAFSTVGYSAATLSFIYDFYNFNNGNLRVLISSDSLNWTSVFTRGSSANSNYSTTNPTIINIGNAFLNKPIVYVRYQLYGTHYQGVAVEAFIDNVSITGTPIATTYSWMSDVGSFNSTSRNPTGVSPAQTTVYTVTASTGTGCEFTDTVNLTVKEKTSSITTASICSGSSYEFNGTTYTSTGDYEAILTNSVGCDSTAVLQLTVTPSVVPTLESFTASATLFSPGTAVTFTAVPNVLVNSPYYTWYKNDIQISQSANNELVLSDLITDDAIKVAISSTAASSFCQQGSSMSTPIIVLVCDASSSTKNAVIYNGESYVFNGITYTTAGNYSYTTTNAAGCDSIAYLNLLVNPTNLPSVSISTPSTYIKSGTAVTFTALPENGLTAPTYLWKKNGIDVGTNSATYVDASIANEDTIKVNMVVNALHSTDTVTSNLIVMSIYECTNYLKRDLTLTFANSATTSAYGNPYVFSGGKNGTASWSRAVWANNRFYDHEIYWDGTKWYFTQKQRTDPNVYVLYSNSTGSINFIPSDGWVGTTGGGLTITNGSGACGLVTTSTSSVDSTICSTDLPLTWNGLTFNAAGSQTATLVNAIGCDSLATLNLTLEAENTITFSSATGTNAQSLCINTAIIDIRYTTTLATGAAVSGLPAGVNGTWANNEITISGTPSEAGVFTYSIALTGGCGPNITVGTLSVGTSDKPESVLLTAPISTDDGLTQAISNITGTNKILQPNGKAEYQAGNAIMLNPGFEVESGAVFKAVIKNACEI</sequence>